<dbReference type="GO" id="GO:0051287">
    <property type="term" value="F:NAD binding"/>
    <property type="evidence" value="ECO:0007669"/>
    <property type="project" value="InterPro"/>
</dbReference>
<accession>A0A8B7YFY6</accession>
<name>A0A8B7YFY6_ACAPL</name>
<evidence type="ECO:0000256" key="9">
    <source>
        <dbReference type="ARBA" id="ARBA00034140"/>
    </source>
</evidence>
<dbReference type="OrthoDB" id="21615at2759"/>
<evidence type="ECO:0000313" key="17">
    <source>
        <dbReference type="Proteomes" id="UP000694845"/>
    </source>
</evidence>
<evidence type="ECO:0000256" key="4">
    <source>
        <dbReference type="ARBA" id="ARBA00022857"/>
    </source>
</evidence>
<evidence type="ECO:0000256" key="8">
    <source>
        <dbReference type="ARBA" id="ARBA00030287"/>
    </source>
</evidence>
<comment type="function">
    <text evidence="12">Catalyzes the NADPH-dependent reduction of glyoxylate to glycolate as well as succinic semialdehyde (SSA) to gamma-hydroxybutyrate in vitro. May function in redox homeostasis and play a role in oxidative stress tolerance by detoxifying glyoxylate and SSA generated in glycolate metabolism and GABA metabolism, respectively.</text>
</comment>
<feature type="domain" description="PWWP" evidence="16">
    <location>
        <begin position="34"/>
        <end position="93"/>
    </location>
</feature>
<dbReference type="InterPro" id="IPR000313">
    <property type="entry name" value="PWWP_dom"/>
</dbReference>
<evidence type="ECO:0000256" key="11">
    <source>
        <dbReference type="ARBA" id="ARBA00052769"/>
    </source>
</evidence>
<feature type="compositionally biased region" description="Basic and acidic residues" evidence="15">
    <location>
        <begin position="165"/>
        <end position="180"/>
    </location>
</feature>
<dbReference type="CDD" id="cd05836">
    <property type="entry name" value="PWWP_GLYR1"/>
    <property type="match status" value="1"/>
</dbReference>
<proteinExistence type="inferred from homology"/>
<dbReference type="InterPro" id="IPR006115">
    <property type="entry name" value="6PGDH_NADP-bd"/>
</dbReference>
<dbReference type="InterPro" id="IPR036291">
    <property type="entry name" value="NAD(P)-bd_dom_sf"/>
</dbReference>
<keyword evidence="4" id="KW-0521">NADP</keyword>
<dbReference type="SUPFAM" id="SSF63748">
    <property type="entry name" value="Tudor/PWWP/MBT"/>
    <property type="match status" value="1"/>
</dbReference>
<dbReference type="Pfam" id="PF00855">
    <property type="entry name" value="PWWP"/>
    <property type="match status" value="1"/>
</dbReference>
<dbReference type="GeneID" id="110979764"/>
<comment type="catalytic activity">
    <reaction evidence="10">
        <text>4-hydroxybutanoate + NADP(+) = succinate semialdehyde + NADPH + H(+)</text>
        <dbReference type="Rhea" id="RHEA:26381"/>
        <dbReference type="ChEBI" id="CHEBI:15378"/>
        <dbReference type="ChEBI" id="CHEBI:16724"/>
        <dbReference type="ChEBI" id="CHEBI:57706"/>
        <dbReference type="ChEBI" id="CHEBI:57783"/>
        <dbReference type="ChEBI" id="CHEBI:58349"/>
        <dbReference type="EC" id="1.1.1.n11"/>
    </reaction>
</comment>
<dbReference type="InterPro" id="IPR008927">
    <property type="entry name" value="6-PGluconate_DH-like_C_sf"/>
</dbReference>
<dbReference type="SUPFAM" id="SSF48179">
    <property type="entry name" value="6-phosphogluconate dehydrogenase C-terminal domain-like"/>
    <property type="match status" value="1"/>
</dbReference>
<evidence type="ECO:0000256" key="6">
    <source>
        <dbReference type="ARBA" id="ARBA00023016"/>
    </source>
</evidence>
<dbReference type="InterPro" id="IPR002204">
    <property type="entry name" value="3-OH-isobutyrate_DH-rel_CS"/>
</dbReference>
<reference evidence="18" key="1">
    <citation type="submission" date="2025-08" db="UniProtKB">
        <authorList>
            <consortium name="RefSeq"/>
        </authorList>
    </citation>
    <scope>IDENTIFICATION</scope>
</reference>
<dbReference type="CTD" id="84656"/>
<dbReference type="OMA" id="QMISGIT"/>
<comment type="similarity">
    <text evidence="2">Belongs to the HIBADH-related family. NP60 subfamily.</text>
</comment>
<evidence type="ECO:0000256" key="7">
    <source>
        <dbReference type="ARBA" id="ARBA00023027"/>
    </source>
</evidence>
<dbReference type="Proteomes" id="UP000694845">
    <property type="component" value="Unplaced"/>
</dbReference>
<dbReference type="InterPro" id="IPR035501">
    <property type="entry name" value="GLYR1_PWWP"/>
</dbReference>
<dbReference type="PANTHER" id="PTHR43580:SF2">
    <property type="entry name" value="CYTOKINE-LIKE NUCLEAR FACTOR N-PAC"/>
    <property type="match status" value="1"/>
</dbReference>
<gene>
    <name evidence="18" type="primary">LOC110979764</name>
</gene>
<keyword evidence="7" id="KW-0520">NAD</keyword>
<dbReference type="GO" id="GO:0000785">
    <property type="term" value="C:chromatin"/>
    <property type="evidence" value="ECO:0007669"/>
    <property type="project" value="TreeGrafter"/>
</dbReference>
<dbReference type="EC" id="1.1.1.79" evidence="13"/>
<dbReference type="GO" id="GO:0050661">
    <property type="term" value="F:NADP binding"/>
    <property type="evidence" value="ECO:0007669"/>
    <property type="project" value="InterPro"/>
</dbReference>
<protein>
    <recommendedName>
        <fullName evidence="9">Cytokine-like nuclear factor N-PAC</fullName>
        <ecNumber evidence="13">1.1.1.79</ecNumber>
        <ecNumber evidence="14">1.1.1.n11</ecNumber>
    </recommendedName>
    <alternativeName>
        <fullName evidence="8">Glyoxylate reductase 1 homolog</fullName>
    </alternativeName>
</protein>
<keyword evidence="3" id="KW-0158">Chromosome</keyword>
<dbReference type="GO" id="GO:0140673">
    <property type="term" value="P:transcription elongation-coupled chromatin remodeling"/>
    <property type="evidence" value="ECO:0007669"/>
    <property type="project" value="TreeGrafter"/>
</dbReference>
<dbReference type="RefSeq" id="XP_022091502.1">
    <property type="nucleotide sequence ID" value="XM_022235810.1"/>
</dbReference>
<dbReference type="Pfam" id="PF14833">
    <property type="entry name" value="NAD_binding_11"/>
    <property type="match status" value="1"/>
</dbReference>
<dbReference type="GO" id="GO:0030267">
    <property type="term" value="F:glyoxylate reductase (NADPH) activity"/>
    <property type="evidence" value="ECO:0007669"/>
    <property type="project" value="UniProtKB-EC"/>
</dbReference>
<dbReference type="Gene3D" id="2.30.30.140">
    <property type="match status" value="1"/>
</dbReference>
<dbReference type="GO" id="GO:0003677">
    <property type="term" value="F:DNA binding"/>
    <property type="evidence" value="ECO:0007669"/>
    <property type="project" value="TreeGrafter"/>
</dbReference>
<keyword evidence="5" id="KW-0560">Oxidoreductase</keyword>
<dbReference type="PANTHER" id="PTHR43580">
    <property type="entry name" value="OXIDOREDUCTASE GLYR1-RELATED"/>
    <property type="match status" value="1"/>
</dbReference>
<dbReference type="GO" id="GO:0031491">
    <property type="term" value="F:nucleosome binding"/>
    <property type="evidence" value="ECO:0007669"/>
    <property type="project" value="TreeGrafter"/>
</dbReference>
<dbReference type="InterPro" id="IPR029154">
    <property type="entry name" value="HIBADH-like_NADP-bd"/>
</dbReference>
<dbReference type="InterPro" id="IPR013328">
    <property type="entry name" value="6PGD_dom2"/>
</dbReference>
<evidence type="ECO:0000256" key="3">
    <source>
        <dbReference type="ARBA" id="ARBA00022454"/>
    </source>
</evidence>
<dbReference type="GO" id="GO:0005737">
    <property type="term" value="C:cytoplasm"/>
    <property type="evidence" value="ECO:0007669"/>
    <property type="project" value="UniProtKB-ARBA"/>
</dbReference>
<dbReference type="AlphaFoldDB" id="A0A8B7YFY6"/>
<dbReference type="Pfam" id="PF03446">
    <property type="entry name" value="NAD_binding_2"/>
    <property type="match status" value="1"/>
</dbReference>
<dbReference type="InterPro" id="IPR051265">
    <property type="entry name" value="HIBADH-related_NP60_sf"/>
</dbReference>
<sequence>MADEQEQTQAVVEQPKSPNEKADKEPEKQQEFKLGEHVWAKLSSFPHWPGRIVKPWKHVKKPPGKKLTYFVFFFGTEDHAWVRAENLFPYLEHKERLSKAAKGQKFKKAMDAIEEAIKQEENKKASPLSPFHPKDDEEIFPPKSKPMKDYSREPLTGKAKLNSTPDDRGKPPPERETEKSPKKRGRALKDSGSDGTPTKTSYTSPKKRPAGGTLGSPSSKKQAKGNGLSFNSLSLYNSFQAHLSEKTEDKKEEIIPTDKKIGFIGLGLMGTGMAMNLIKTGHKVTVWNRTAAKCADFVTAGAMEAKSVSELVSTCDIVFSMVSDSEALRAIVFGEHGVLDGMKKGKALVDMSTVDIGTVTGLEGAITAREGRFLEAPVVGSVQPAMEGSLVIIGAGDRTLFDDCSSCFQAMGKKACFLGDVGNGSKMKIIINMVMGCIMSGFAEGMAVADRAGLSQETLLDVLNLGSISSPLISGKGKAILANKYPPAFPLKYQQKDMRLALALADQVEQPVPVSAAVNELFKRAKNLGLGEKDISAIYKAVNM</sequence>
<keyword evidence="6" id="KW-0346">Stress response</keyword>
<evidence type="ECO:0000256" key="1">
    <source>
        <dbReference type="ARBA" id="ARBA00004286"/>
    </source>
</evidence>
<dbReference type="EC" id="1.1.1.n11" evidence="14"/>
<evidence type="ECO:0000256" key="10">
    <source>
        <dbReference type="ARBA" id="ARBA00052582"/>
    </source>
</evidence>
<dbReference type="PROSITE" id="PS50812">
    <property type="entry name" value="PWWP"/>
    <property type="match status" value="1"/>
</dbReference>
<comment type="subcellular location">
    <subcellularLocation>
        <location evidence="1">Chromosome</location>
    </subcellularLocation>
</comment>
<evidence type="ECO:0000313" key="18">
    <source>
        <dbReference type="RefSeq" id="XP_022091502.1"/>
    </source>
</evidence>
<dbReference type="Gene3D" id="1.10.1040.10">
    <property type="entry name" value="N-(1-d-carboxylethyl)-l-norvaline Dehydrogenase, domain 2"/>
    <property type="match status" value="1"/>
</dbReference>
<dbReference type="Gene3D" id="3.40.50.720">
    <property type="entry name" value="NAD(P)-binding Rossmann-like Domain"/>
    <property type="match status" value="1"/>
</dbReference>
<dbReference type="KEGG" id="aplc:110979764"/>
<evidence type="ECO:0000256" key="13">
    <source>
        <dbReference type="ARBA" id="ARBA00066661"/>
    </source>
</evidence>
<organism evidence="17 18">
    <name type="scientific">Acanthaster planci</name>
    <name type="common">Crown-of-thorns starfish</name>
    <dbReference type="NCBI Taxonomy" id="133434"/>
    <lineage>
        <taxon>Eukaryota</taxon>
        <taxon>Metazoa</taxon>
        <taxon>Echinodermata</taxon>
        <taxon>Eleutherozoa</taxon>
        <taxon>Asterozoa</taxon>
        <taxon>Asteroidea</taxon>
        <taxon>Valvatacea</taxon>
        <taxon>Valvatida</taxon>
        <taxon>Acanthasteridae</taxon>
        <taxon>Acanthaster</taxon>
    </lineage>
</organism>
<feature type="region of interest" description="Disordered" evidence="15">
    <location>
        <begin position="118"/>
        <end position="226"/>
    </location>
</feature>
<dbReference type="PROSITE" id="PS00895">
    <property type="entry name" value="3_HYDROXYISOBUT_DH"/>
    <property type="match status" value="1"/>
</dbReference>
<evidence type="ECO:0000256" key="14">
    <source>
        <dbReference type="ARBA" id="ARBA00066877"/>
    </source>
</evidence>
<keyword evidence="17" id="KW-1185">Reference proteome</keyword>
<comment type="catalytic activity">
    <reaction evidence="11">
        <text>glycolate + NADP(+) = glyoxylate + NADPH + H(+)</text>
        <dbReference type="Rhea" id="RHEA:10992"/>
        <dbReference type="ChEBI" id="CHEBI:15378"/>
        <dbReference type="ChEBI" id="CHEBI:29805"/>
        <dbReference type="ChEBI" id="CHEBI:36655"/>
        <dbReference type="ChEBI" id="CHEBI:57783"/>
        <dbReference type="ChEBI" id="CHEBI:58349"/>
        <dbReference type="EC" id="1.1.1.79"/>
    </reaction>
</comment>
<dbReference type="FunFam" id="1.10.1040.10:FF:000016">
    <property type="entry name" value="Glyoxylate/succinic semialdehyde reductase 2"/>
    <property type="match status" value="1"/>
</dbReference>
<evidence type="ECO:0000256" key="15">
    <source>
        <dbReference type="SAM" id="MobiDB-lite"/>
    </source>
</evidence>
<dbReference type="FunFam" id="3.40.50.720:FF:000058">
    <property type="entry name" value="Putative oxidoreductase GLYR1 homolog"/>
    <property type="match status" value="1"/>
</dbReference>
<dbReference type="SMART" id="SM00293">
    <property type="entry name" value="PWWP"/>
    <property type="match status" value="1"/>
</dbReference>
<feature type="region of interest" description="Disordered" evidence="15">
    <location>
        <begin position="1"/>
        <end position="30"/>
    </location>
</feature>
<evidence type="ECO:0000256" key="2">
    <source>
        <dbReference type="ARBA" id="ARBA00007598"/>
    </source>
</evidence>
<feature type="compositionally biased region" description="Basic and acidic residues" evidence="15">
    <location>
        <begin position="18"/>
        <end position="30"/>
    </location>
</feature>
<evidence type="ECO:0000256" key="12">
    <source>
        <dbReference type="ARBA" id="ARBA00056683"/>
    </source>
</evidence>
<evidence type="ECO:0000259" key="16">
    <source>
        <dbReference type="PROSITE" id="PS50812"/>
    </source>
</evidence>
<evidence type="ECO:0000256" key="5">
    <source>
        <dbReference type="ARBA" id="ARBA00023002"/>
    </source>
</evidence>
<dbReference type="SUPFAM" id="SSF51735">
    <property type="entry name" value="NAD(P)-binding Rossmann-fold domains"/>
    <property type="match status" value="1"/>
</dbReference>